<dbReference type="Proteomes" id="UP000282926">
    <property type="component" value="Unassembled WGS sequence"/>
</dbReference>
<feature type="signal peptide" evidence="2">
    <location>
        <begin position="1"/>
        <end position="20"/>
    </location>
</feature>
<comment type="caution">
    <text evidence="3">The sequence shown here is derived from an EMBL/GenBank/DDBJ whole genome shotgun (WGS) entry which is preliminary data.</text>
</comment>
<accession>A0ABY0CQU9</accession>
<organism evidence="3 4">
    <name type="scientific">Lujinxingia sediminis</name>
    <dbReference type="NCBI Taxonomy" id="2480984"/>
    <lineage>
        <taxon>Bacteria</taxon>
        <taxon>Deltaproteobacteria</taxon>
        <taxon>Bradymonadales</taxon>
        <taxon>Lujinxingiaceae</taxon>
        <taxon>Lujinxingia</taxon>
    </lineage>
</organism>
<sequence length="267" mass="28138">MKRGIQLLIVALASAGLVFSGCDKPAEEPATTEEAAPEEPTEEEAAPEEEVVEEEEAAEVNEDMYVNAAFEVTCVNAQIEDPARATEIKNEIYPRYGFTEESFNAAQEQMAERESVKMAIETRMEKCTAELAESLAEAGAAEGEEAAAEEAPAEEGSAAKKAPAKPRPAKTGSMNGNFGGGGFEGASIRMMVRPDFKVNGQVRGNREGAAFAIPFNGEVSTDGTISATGERDGNTVSVSGKLTSAGAAGKIEGSVHQRDYSVNYNAN</sequence>
<feature type="region of interest" description="Disordered" evidence="1">
    <location>
        <begin position="135"/>
        <end position="177"/>
    </location>
</feature>
<gene>
    <name evidence="3" type="ORF">EA187_13775</name>
</gene>
<proteinExistence type="predicted"/>
<evidence type="ECO:0000313" key="4">
    <source>
        <dbReference type="Proteomes" id="UP000282926"/>
    </source>
</evidence>
<feature type="chain" id="PRO_5045305515" evidence="2">
    <location>
        <begin position="21"/>
        <end position="267"/>
    </location>
</feature>
<dbReference type="EMBL" id="SADD01000008">
    <property type="protein sequence ID" value="RVU42902.1"/>
    <property type="molecule type" value="Genomic_DNA"/>
</dbReference>
<feature type="compositionally biased region" description="Acidic residues" evidence="1">
    <location>
        <begin position="35"/>
        <end position="52"/>
    </location>
</feature>
<reference evidence="3 4" key="1">
    <citation type="submission" date="2019-01" db="EMBL/GenBank/DDBJ databases">
        <title>Lujinxingia litoralis gen. nov., sp. nov. and Lujinxingia sediminis gen. nov., sp. nov., new members in the order Bradymonadales, isolated from coastal sediment.</title>
        <authorList>
            <person name="Li C.-M."/>
        </authorList>
    </citation>
    <scope>NUCLEOTIDE SEQUENCE [LARGE SCALE GENOMIC DNA]</scope>
    <source>
        <strain evidence="3 4">SEH01</strain>
    </source>
</reference>
<name>A0ABY0CQU9_9DELT</name>
<protein>
    <submittedName>
        <fullName evidence="3">Uncharacterized protein</fullName>
    </submittedName>
</protein>
<keyword evidence="4" id="KW-1185">Reference proteome</keyword>
<feature type="compositionally biased region" description="Acidic residues" evidence="1">
    <location>
        <begin position="142"/>
        <end position="153"/>
    </location>
</feature>
<evidence type="ECO:0000256" key="2">
    <source>
        <dbReference type="SAM" id="SignalP"/>
    </source>
</evidence>
<evidence type="ECO:0000313" key="3">
    <source>
        <dbReference type="EMBL" id="RVU42902.1"/>
    </source>
</evidence>
<evidence type="ECO:0000256" key="1">
    <source>
        <dbReference type="SAM" id="MobiDB-lite"/>
    </source>
</evidence>
<feature type="region of interest" description="Disordered" evidence="1">
    <location>
        <begin position="23"/>
        <end position="52"/>
    </location>
</feature>
<dbReference type="RefSeq" id="WP_115606996.1">
    <property type="nucleotide sequence ID" value="NZ_SADD01000008.1"/>
</dbReference>
<keyword evidence="2" id="KW-0732">Signal</keyword>
<dbReference type="PROSITE" id="PS51257">
    <property type="entry name" value="PROKAR_LIPOPROTEIN"/>
    <property type="match status" value="1"/>
</dbReference>